<reference evidence="1 2" key="1">
    <citation type="journal article" date="2015" name="Nature">
        <title>rRNA introns, odd ribosomes, and small enigmatic genomes across a large radiation of phyla.</title>
        <authorList>
            <person name="Brown C.T."/>
            <person name="Hug L.A."/>
            <person name="Thomas B.C."/>
            <person name="Sharon I."/>
            <person name="Castelle C.J."/>
            <person name="Singh A."/>
            <person name="Wilkins M.J."/>
            <person name="Williams K.H."/>
            <person name="Banfield J.F."/>
        </authorList>
    </citation>
    <scope>NUCLEOTIDE SEQUENCE [LARGE SCALE GENOMIC DNA]</scope>
</reference>
<dbReference type="Proteomes" id="UP000034665">
    <property type="component" value="Unassembled WGS sequence"/>
</dbReference>
<comment type="caution">
    <text evidence="1">The sequence shown here is derived from an EMBL/GenBank/DDBJ whole genome shotgun (WGS) entry which is preliminary data.</text>
</comment>
<proteinExistence type="predicted"/>
<evidence type="ECO:0000313" key="1">
    <source>
        <dbReference type="EMBL" id="KKR12303.1"/>
    </source>
</evidence>
<evidence type="ECO:0000313" key="2">
    <source>
        <dbReference type="Proteomes" id="UP000034665"/>
    </source>
</evidence>
<sequence>MHKSKFVTYITAVVLTVGIGAGLSVAADWAPPVQEAPASNAPAPINVGANAQTKDGPITFRGIIETTLGGIKFPDGTIQTTANTAGAPGAPYNLVLKQTACQWISPAASGKAVCPAGQYMAGQITDGRSYCCNPTDSLSEVWDVVARADKPVQDLSNWSNEKTVTWVADAPINGVRVSGDSNDGGYCYASWGTGHVATYLHDGRYGYYNVNRQSYSIFSSGCPTYPPSFSNDGVAKICQAWRPRGTLPTRKTEVDIPAGTVITLKSNFMDGVDSGLINCKMEVKRQ</sequence>
<gene>
    <name evidence="1" type="ORF">UT41_C0002G0077</name>
</gene>
<organism evidence="1 2">
    <name type="scientific">Candidatus Wolfebacteria bacterium GW2011_GWC2_39_22</name>
    <dbReference type="NCBI Taxonomy" id="1619013"/>
    <lineage>
        <taxon>Bacteria</taxon>
        <taxon>Candidatus Wolfeibacteriota</taxon>
    </lineage>
</organism>
<dbReference type="AlphaFoldDB" id="A0A0G0NA22"/>
<protein>
    <submittedName>
        <fullName evidence="1">Uncharacterized protein</fullName>
    </submittedName>
</protein>
<dbReference type="STRING" id="1619013.UT41_C0002G0077"/>
<name>A0A0G0NA22_9BACT</name>
<dbReference type="EMBL" id="LBWR01000002">
    <property type="protein sequence ID" value="KKR12303.1"/>
    <property type="molecule type" value="Genomic_DNA"/>
</dbReference>
<accession>A0A0G0NA22</accession>